<dbReference type="GO" id="GO:0034965">
    <property type="term" value="P:intronic box C/D snoRNA processing"/>
    <property type="evidence" value="ECO:0007669"/>
    <property type="project" value="EnsemblFungi"/>
</dbReference>
<keyword evidence="3" id="KW-0819">tRNA processing</keyword>
<dbReference type="Proteomes" id="UP000095038">
    <property type="component" value="Unassembled WGS sequence"/>
</dbReference>
<dbReference type="STRING" id="1344418.A0A1D2VHT8"/>
<dbReference type="EMBL" id="KV454480">
    <property type="protein sequence ID" value="ODV61063.1"/>
    <property type="molecule type" value="Genomic_DNA"/>
</dbReference>
<comment type="similarity">
    <text evidence="2">Belongs to the eukaryotic/archaeal RNase P protein component 3 family.</text>
</comment>
<dbReference type="InterPro" id="IPR016195">
    <property type="entry name" value="Pol/histidinol_Pase-like"/>
</dbReference>
<dbReference type="FunCoup" id="A0A1D2VHT8">
    <property type="interactions" value="652"/>
</dbReference>
<dbReference type="GO" id="GO:0001682">
    <property type="term" value="P:tRNA 5'-leader removal"/>
    <property type="evidence" value="ECO:0007669"/>
    <property type="project" value="EnsemblFungi"/>
</dbReference>
<dbReference type="GO" id="GO:0004526">
    <property type="term" value="F:ribonuclease P activity"/>
    <property type="evidence" value="ECO:0007669"/>
    <property type="project" value="EnsemblFungi"/>
</dbReference>
<dbReference type="InParanoid" id="A0A1D2VHT8"/>
<evidence type="ECO:0000256" key="1">
    <source>
        <dbReference type="ARBA" id="ARBA00004123"/>
    </source>
</evidence>
<accession>A0A1D2VHT8</accession>
<name>A0A1D2VHT8_9ASCO</name>
<dbReference type="GO" id="GO:0000171">
    <property type="term" value="F:ribonuclease MRP activity"/>
    <property type="evidence" value="ECO:0007669"/>
    <property type="project" value="EnsemblFungi"/>
</dbReference>
<dbReference type="AlphaFoldDB" id="A0A1D2VHT8"/>
<reference evidence="5" key="1">
    <citation type="submission" date="2016-05" db="EMBL/GenBank/DDBJ databases">
        <title>Comparative genomics of biotechnologically important yeasts.</title>
        <authorList>
            <consortium name="DOE Joint Genome Institute"/>
            <person name="Riley R."/>
            <person name="Haridas S."/>
            <person name="Wolfe K.H."/>
            <person name="Lopes M.R."/>
            <person name="Hittinger C.T."/>
            <person name="Goker M."/>
            <person name="Salamov A."/>
            <person name="Wisecaver J."/>
            <person name="Long T.M."/>
            <person name="Aerts A.L."/>
            <person name="Barry K."/>
            <person name="Choi C."/>
            <person name="Clum A."/>
            <person name="Coughlan A.Y."/>
            <person name="Deshpande S."/>
            <person name="Douglass A.P."/>
            <person name="Hanson S.J."/>
            <person name="Klenk H.-P."/>
            <person name="Labutti K."/>
            <person name="Lapidus A."/>
            <person name="Lindquist E."/>
            <person name="Lipzen A."/>
            <person name="Meier-Kolthoff J.P."/>
            <person name="Ohm R.A."/>
            <person name="Otillar R.P."/>
            <person name="Pangilinan J."/>
            <person name="Peng Y."/>
            <person name="Rokas A."/>
            <person name="Rosa C.A."/>
            <person name="Scheuner C."/>
            <person name="Sibirny A.A."/>
            <person name="Slot J.C."/>
            <person name="Stielow J.B."/>
            <person name="Sun H."/>
            <person name="Kurtzman C.P."/>
            <person name="Blackwell M."/>
            <person name="Grigoriev I.V."/>
            <person name="Jeffries T.W."/>
        </authorList>
    </citation>
    <scope>NUCLEOTIDE SEQUENCE [LARGE SCALE GENOMIC DNA]</scope>
    <source>
        <strain evidence="5">DSM 1968</strain>
    </source>
</reference>
<proteinExistence type="inferred from homology"/>
<dbReference type="PANTHER" id="PTHR13031:SF0">
    <property type="entry name" value="RIBONUCLEASE P PROTEIN SUBUNIT P30"/>
    <property type="match status" value="1"/>
</dbReference>
<dbReference type="GO" id="GO:0000172">
    <property type="term" value="C:ribonuclease MRP complex"/>
    <property type="evidence" value="ECO:0007669"/>
    <property type="project" value="EnsemblFungi"/>
</dbReference>
<dbReference type="OrthoDB" id="17948at2759"/>
<organism evidence="4 5">
    <name type="scientific">Ascoidea rubescens DSM 1968</name>
    <dbReference type="NCBI Taxonomy" id="1344418"/>
    <lineage>
        <taxon>Eukaryota</taxon>
        <taxon>Fungi</taxon>
        <taxon>Dikarya</taxon>
        <taxon>Ascomycota</taxon>
        <taxon>Saccharomycotina</taxon>
        <taxon>Saccharomycetes</taxon>
        <taxon>Ascoideaceae</taxon>
        <taxon>Ascoidea</taxon>
    </lineage>
</organism>
<dbReference type="PANTHER" id="PTHR13031">
    <property type="entry name" value="RIBONUCLEASE P SUBUNIT P30"/>
    <property type="match status" value="1"/>
</dbReference>
<dbReference type="RefSeq" id="XP_020047370.1">
    <property type="nucleotide sequence ID" value="XM_020189951.1"/>
</dbReference>
<dbReference type="Gene3D" id="3.20.20.140">
    <property type="entry name" value="Metal-dependent hydrolases"/>
    <property type="match status" value="2"/>
</dbReference>
<evidence type="ECO:0000256" key="2">
    <source>
        <dbReference type="ARBA" id="ARBA00007331"/>
    </source>
</evidence>
<dbReference type="GO" id="GO:0003723">
    <property type="term" value="F:RNA binding"/>
    <property type="evidence" value="ECO:0007669"/>
    <property type="project" value="EnsemblFungi"/>
</dbReference>
<dbReference type="GO" id="GO:0000460">
    <property type="term" value="P:maturation of 5.8S rRNA"/>
    <property type="evidence" value="ECO:0007669"/>
    <property type="project" value="EnsemblFungi"/>
</dbReference>
<protein>
    <submittedName>
        <fullName evidence="4">Subunit of both RNase</fullName>
    </submittedName>
</protein>
<dbReference type="GO" id="GO:0005655">
    <property type="term" value="C:nucleolar ribonuclease P complex"/>
    <property type="evidence" value="ECO:0007669"/>
    <property type="project" value="EnsemblFungi"/>
</dbReference>
<dbReference type="GO" id="GO:0000294">
    <property type="term" value="P:nuclear-transcribed mRNA catabolic process, RNase MRP-dependent"/>
    <property type="evidence" value="ECO:0007669"/>
    <property type="project" value="EnsemblFungi"/>
</dbReference>
<evidence type="ECO:0000313" key="5">
    <source>
        <dbReference type="Proteomes" id="UP000095038"/>
    </source>
</evidence>
<sequence>MLCDLNIPWPQTDYSRKPSATEIDELKQIVLILEEFSYTHIAFNFQLNADTKLPDDINNVNPINLSLFTEFHDRIKIYTRLTFIVDDPSKFQNFKKISNYFDIVSVQPKSEKIFTNSVSGFEMDMISFNFSERLPFFLKHSQVCGAVNKGIKFEINYSTVISGPKGFIQSTIDNKNNNQNSKDNINNKELMHSRKIFFNNVKSLIRTSRGRGLVFSSGAVNSLQIRSLFDIINFAVLLGLKQSRAKTSLDLIPSKVLINGRLRIKSYKQTIMIGND</sequence>
<gene>
    <name evidence="4" type="ORF">ASCRUDRAFT_26334</name>
</gene>
<dbReference type="GeneID" id="30963587"/>
<comment type="subcellular location">
    <subcellularLocation>
        <location evidence="1">Nucleus</location>
    </subcellularLocation>
</comment>
<evidence type="ECO:0000256" key="3">
    <source>
        <dbReference type="ARBA" id="ARBA00022694"/>
    </source>
</evidence>
<keyword evidence="5" id="KW-1185">Reference proteome</keyword>
<dbReference type="Pfam" id="PF01876">
    <property type="entry name" value="RNase_P_p30"/>
    <property type="match status" value="1"/>
</dbReference>
<dbReference type="SUPFAM" id="SSF89550">
    <property type="entry name" value="PHP domain-like"/>
    <property type="match status" value="1"/>
</dbReference>
<evidence type="ECO:0000313" key="4">
    <source>
        <dbReference type="EMBL" id="ODV61063.1"/>
    </source>
</evidence>
<dbReference type="InterPro" id="IPR002738">
    <property type="entry name" value="RNase_P_p30"/>
</dbReference>
<feature type="non-terminal residue" evidence="4">
    <location>
        <position position="276"/>
    </location>
</feature>
<dbReference type="GO" id="GO:0005829">
    <property type="term" value="C:cytosol"/>
    <property type="evidence" value="ECO:0007669"/>
    <property type="project" value="EnsemblFungi"/>
</dbReference>